<dbReference type="RefSeq" id="WP_209638312.1">
    <property type="nucleotide sequence ID" value="NZ_JAGINW010000001.1"/>
</dbReference>
<feature type="transmembrane region" description="Helical" evidence="6">
    <location>
        <begin position="70"/>
        <end position="89"/>
    </location>
</feature>
<keyword evidence="9" id="KW-1185">Reference proteome</keyword>
<dbReference type="Pfam" id="PF07690">
    <property type="entry name" value="MFS_1"/>
    <property type="match status" value="1"/>
</dbReference>
<feature type="transmembrane region" description="Helical" evidence="6">
    <location>
        <begin position="158"/>
        <end position="181"/>
    </location>
</feature>
<keyword evidence="4 6" id="KW-1133">Transmembrane helix</keyword>
<evidence type="ECO:0000256" key="1">
    <source>
        <dbReference type="ARBA" id="ARBA00004651"/>
    </source>
</evidence>
<feature type="transmembrane region" description="Helical" evidence="6">
    <location>
        <begin position="234"/>
        <end position="257"/>
    </location>
</feature>
<organism evidence="8 9">
    <name type="scientific">Kibdelosporangium banguiense</name>
    <dbReference type="NCBI Taxonomy" id="1365924"/>
    <lineage>
        <taxon>Bacteria</taxon>
        <taxon>Bacillati</taxon>
        <taxon>Actinomycetota</taxon>
        <taxon>Actinomycetes</taxon>
        <taxon>Pseudonocardiales</taxon>
        <taxon>Pseudonocardiaceae</taxon>
        <taxon>Kibdelosporangium</taxon>
    </lineage>
</organism>
<feature type="transmembrane region" description="Helical" evidence="6">
    <location>
        <begin position="39"/>
        <end position="58"/>
    </location>
</feature>
<sequence length="396" mass="39970">MTLRNYLLATGTFAAGTSSQIIAGVLPDLAHEQNVSVATAGQLLTAFALTYAVSSPLLAAATGRWERRKLLVTAMMVMALGNALGAIAPNYATLFVARMITALGAAVYTPSATVVAAELNPPERRARAIATIFGGLTVAMVIGIPLSSLLAGPLGYRGVFGVVAALIAVAAVSVWLVVPQVAAPPPVGLRDRLAVAADRRVLAMLVVTLLISVAGLSVYTYLTPLLNDVAGVHGATVSLLLFAYGLGGVLGNSVGGLVTDRFGSRAPLIWALAGCAVTMALLPVVASVVVGAIVILVLWGMANWSINPPMQSRLVDLAPDTAGLVLAMNASAIYLGVGLSGVTGGLVIEFSGTPALGPVAAVIAVAALVVFVVATRPQSSFAGSTTQSGPGNTSPS</sequence>
<accession>A0ABS4TEA5</accession>
<feature type="transmembrane region" description="Helical" evidence="6">
    <location>
        <begin position="269"/>
        <end position="302"/>
    </location>
</feature>
<dbReference type="SUPFAM" id="SSF103473">
    <property type="entry name" value="MFS general substrate transporter"/>
    <property type="match status" value="1"/>
</dbReference>
<comment type="caution">
    <text evidence="8">The sequence shown here is derived from an EMBL/GenBank/DDBJ whole genome shotgun (WGS) entry which is preliminary data.</text>
</comment>
<feature type="transmembrane region" description="Helical" evidence="6">
    <location>
        <begin position="129"/>
        <end position="152"/>
    </location>
</feature>
<dbReference type="PANTHER" id="PTHR43124">
    <property type="entry name" value="PURINE EFFLUX PUMP PBUE"/>
    <property type="match status" value="1"/>
</dbReference>
<gene>
    <name evidence="8" type="ORF">JOF56_003069</name>
</gene>
<dbReference type="CDD" id="cd17324">
    <property type="entry name" value="MFS_NepI_like"/>
    <property type="match status" value="1"/>
</dbReference>
<comment type="subcellular location">
    <subcellularLocation>
        <location evidence="1">Cell membrane</location>
        <topology evidence="1">Multi-pass membrane protein</topology>
    </subcellularLocation>
</comment>
<evidence type="ECO:0000256" key="5">
    <source>
        <dbReference type="ARBA" id="ARBA00023136"/>
    </source>
</evidence>
<evidence type="ECO:0000313" key="9">
    <source>
        <dbReference type="Proteomes" id="UP001519332"/>
    </source>
</evidence>
<feature type="transmembrane region" description="Helical" evidence="6">
    <location>
        <begin position="201"/>
        <end position="222"/>
    </location>
</feature>
<dbReference type="Gene3D" id="1.20.1250.20">
    <property type="entry name" value="MFS general substrate transporter like domains"/>
    <property type="match status" value="1"/>
</dbReference>
<evidence type="ECO:0000313" key="8">
    <source>
        <dbReference type="EMBL" id="MBP2322684.1"/>
    </source>
</evidence>
<protein>
    <submittedName>
        <fullName evidence="8">MFS family arabinose efflux permease</fullName>
    </submittedName>
</protein>
<evidence type="ECO:0000256" key="4">
    <source>
        <dbReference type="ARBA" id="ARBA00022989"/>
    </source>
</evidence>
<dbReference type="InterPro" id="IPR036259">
    <property type="entry name" value="MFS_trans_sf"/>
</dbReference>
<feature type="domain" description="Major facilitator superfamily (MFS) profile" evidence="7">
    <location>
        <begin position="4"/>
        <end position="378"/>
    </location>
</feature>
<name>A0ABS4TEA5_9PSEU</name>
<dbReference type="PANTHER" id="PTHR43124:SF10">
    <property type="entry name" value="PURINE EFFLUX PUMP PBUE"/>
    <property type="match status" value="1"/>
</dbReference>
<feature type="transmembrane region" description="Helical" evidence="6">
    <location>
        <begin position="322"/>
        <end position="348"/>
    </location>
</feature>
<evidence type="ECO:0000256" key="2">
    <source>
        <dbReference type="ARBA" id="ARBA00022475"/>
    </source>
</evidence>
<feature type="transmembrane region" description="Helical" evidence="6">
    <location>
        <begin position="95"/>
        <end position="117"/>
    </location>
</feature>
<dbReference type="Proteomes" id="UP001519332">
    <property type="component" value="Unassembled WGS sequence"/>
</dbReference>
<dbReference type="EMBL" id="JAGINW010000001">
    <property type="protein sequence ID" value="MBP2322684.1"/>
    <property type="molecule type" value="Genomic_DNA"/>
</dbReference>
<dbReference type="InterPro" id="IPR020846">
    <property type="entry name" value="MFS_dom"/>
</dbReference>
<reference evidence="8 9" key="1">
    <citation type="submission" date="2021-03" db="EMBL/GenBank/DDBJ databases">
        <title>Sequencing the genomes of 1000 actinobacteria strains.</title>
        <authorList>
            <person name="Klenk H.-P."/>
        </authorList>
    </citation>
    <scope>NUCLEOTIDE SEQUENCE [LARGE SCALE GENOMIC DNA]</scope>
    <source>
        <strain evidence="8 9">DSM 46670</strain>
    </source>
</reference>
<keyword evidence="2" id="KW-1003">Cell membrane</keyword>
<keyword evidence="3 6" id="KW-0812">Transmembrane</keyword>
<dbReference type="InterPro" id="IPR011701">
    <property type="entry name" value="MFS"/>
</dbReference>
<keyword evidence="5 6" id="KW-0472">Membrane</keyword>
<dbReference type="PROSITE" id="PS50850">
    <property type="entry name" value="MFS"/>
    <property type="match status" value="1"/>
</dbReference>
<evidence type="ECO:0000259" key="7">
    <source>
        <dbReference type="PROSITE" id="PS50850"/>
    </source>
</evidence>
<feature type="transmembrane region" description="Helical" evidence="6">
    <location>
        <begin position="355"/>
        <end position="374"/>
    </location>
</feature>
<proteinExistence type="predicted"/>
<dbReference type="InterPro" id="IPR050189">
    <property type="entry name" value="MFS_Efflux_Transporters"/>
</dbReference>
<evidence type="ECO:0000256" key="6">
    <source>
        <dbReference type="SAM" id="Phobius"/>
    </source>
</evidence>
<evidence type="ECO:0000256" key="3">
    <source>
        <dbReference type="ARBA" id="ARBA00022692"/>
    </source>
</evidence>